<dbReference type="AlphaFoldDB" id="E2A9D4"/>
<sequence>DLTPLDFFLWAAIKEYVYSEPVNNIQELNDRITEAVATITPEMIQRSRQSLIQRAQLCIEVGGQFEHLL</sequence>
<reference evidence="1 2" key="1">
    <citation type="journal article" date="2010" name="Science">
        <title>Genomic comparison of the ants Camponotus floridanus and Harpegnathos saltator.</title>
        <authorList>
            <person name="Bonasio R."/>
            <person name="Zhang G."/>
            <person name="Ye C."/>
            <person name="Mutti N.S."/>
            <person name="Fang X."/>
            <person name="Qin N."/>
            <person name="Donahue G."/>
            <person name="Yang P."/>
            <person name="Li Q."/>
            <person name="Li C."/>
            <person name="Zhang P."/>
            <person name="Huang Z."/>
            <person name="Berger S.L."/>
            <person name="Reinberg D."/>
            <person name="Wang J."/>
            <person name="Liebig J."/>
        </authorList>
    </citation>
    <scope>NUCLEOTIDE SEQUENCE [LARGE SCALE GENOMIC DNA]</scope>
    <source>
        <strain evidence="2">C129</strain>
    </source>
</reference>
<dbReference type="InterPro" id="IPR036397">
    <property type="entry name" value="RNaseH_sf"/>
</dbReference>
<feature type="non-terminal residue" evidence="1">
    <location>
        <position position="69"/>
    </location>
</feature>
<dbReference type="PANTHER" id="PTHR47326">
    <property type="entry name" value="TRANSPOSABLE ELEMENT TC3 TRANSPOSASE-LIKE PROTEIN"/>
    <property type="match status" value="1"/>
</dbReference>
<organism evidence="2">
    <name type="scientific">Camponotus floridanus</name>
    <name type="common">Florida carpenter ant</name>
    <dbReference type="NCBI Taxonomy" id="104421"/>
    <lineage>
        <taxon>Eukaryota</taxon>
        <taxon>Metazoa</taxon>
        <taxon>Ecdysozoa</taxon>
        <taxon>Arthropoda</taxon>
        <taxon>Hexapoda</taxon>
        <taxon>Insecta</taxon>
        <taxon>Pterygota</taxon>
        <taxon>Neoptera</taxon>
        <taxon>Endopterygota</taxon>
        <taxon>Hymenoptera</taxon>
        <taxon>Apocrita</taxon>
        <taxon>Aculeata</taxon>
        <taxon>Formicoidea</taxon>
        <taxon>Formicidae</taxon>
        <taxon>Formicinae</taxon>
        <taxon>Camponotus</taxon>
    </lineage>
</organism>
<keyword evidence="2" id="KW-1185">Reference proteome</keyword>
<feature type="non-terminal residue" evidence="1">
    <location>
        <position position="1"/>
    </location>
</feature>
<accession>E2A9D4</accession>
<dbReference type="Proteomes" id="UP000000311">
    <property type="component" value="Unassembled WGS sequence"/>
</dbReference>
<dbReference type="OMA" id="FERRWIG"/>
<dbReference type="InParanoid" id="E2A9D4"/>
<gene>
    <name evidence="1" type="ORF">EAG_14319</name>
</gene>
<proteinExistence type="predicted"/>
<protein>
    <submittedName>
        <fullName evidence="1">Uncharacterized protein</fullName>
    </submittedName>
</protein>
<evidence type="ECO:0000313" key="2">
    <source>
        <dbReference type="Proteomes" id="UP000000311"/>
    </source>
</evidence>
<dbReference type="Gene3D" id="3.30.420.10">
    <property type="entry name" value="Ribonuclease H-like superfamily/Ribonuclease H"/>
    <property type="match status" value="1"/>
</dbReference>
<name>E2A9D4_CAMFO</name>
<dbReference type="PANTHER" id="PTHR47326:SF1">
    <property type="entry name" value="HTH PSQ-TYPE DOMAIN-CONTAINING PROTEIN"/>
    <property type="match status" value="1"/>
</dbReference>
<evidence type="ECO:0000313" key="1">
    <source>
        <dbReference type="EMBL" id="EFN69976.1"/>
    </source>
</evidence>
<dbReference type="EMBL" id="GL437781">
    <property type="protein sequence ID" value="EFN69976.1"/>
    <property type="molecule type" value="Genomic_DNA"/>
</dbReference>
<dbReference type="GO" id="GO:0003676">
    <property type="term" value="F:nucleic acid binding"/>
    <property type="evidence" value="ECO:0007669"/>
    <property type="project" value="InterPro"/>
</dbReference>